<dbReference type="GO" id="GO:0051536">
    <property type="term" value="F:iron-sulfur cluster binding"/>
    <property type="evidence" value="ECO:0007669"/>
    <property type="project" value="UniProtKB-KW"/>
</dbReference>
<dbReference type="GO" id="GO:0003824">
    <property type="term" value="F:catalytic activity"/>
    <property type="evidence" value="ECO:0007669"/>
    <property type="project" value="InterPro"/>
</dbReference>
<evidence type="ECO:0000313" key="8">
    <source>
        <dbReference type="Proteomes" id="UP000272051"/>
    </source>
</evidence>
<feature type="domain" description="TRAM" evidence="5">
    <location>
        <begin position="272"/>
        <end position="334"/>
    </location>
</feature>
<dbReference type="InterPro" id="IPR007197">
    <property type="entry name" value="rSAM"/>
</dbReference>
<dbReference type="SMART" id="SM00729">
    <property type="entry name" value="Elp3"/>
    <property type="match status" value="1"/>
</dbReference>
<keyword evidence="3" id="KW-0408">Iron</keyword>
<dbReference type="GO" id="GO:0046872">
    <property type="term" value="F:metal ion binding"/>
    <property type="evidence" value="ECO:0007669"/>
    <property type="project" value="UniProtKB-KW"/>
</dbReference>
<evidence type="ECO:0000256" key="3">
    <source>
        <dbReference type="ARBA" id="ARBA00023004"/>
    </source>
</evidence>
<reference evidence="7 8" key="1">
    <citation type="submission" date="2018-06" db="EMBL/GenBank/DDBJ databases">
        <title>Extensive metabolic versatility and redundancy in microbially diverse, dynamic hydrothermal sediments.</title>
        <authorList>
            <person name="Dombrowski N."/>
            <person name="Teske A."/>
            <person name="Baker B.J."/>
        </authorList>
    </citation>
    <scope>NUCLEOTIDE SEQUENCE [LARGE SCALE GENOMIC DNA]</scope>
    <source>
        <strain evidence="7">B34_G17</strain>
    </source>
</reference>
<name>A0A497EU56_9CREN</name>
<dbReference type="InterPro" id="IPR013785">
    <property type="entry name" value="Aldolase_TIM"/>
</dbReference>
<keyword evidence="1" id="KW-0949">S-adenosyl-L-methionine</keyword>
<dbReference type="PANTHER" id="PTHR11228">
    <property type="entry name" value="RADICAL SAM DOMAIN PROTEIN"/>
    <property type="match status" value="1"/>
</dbReference>
<dbReference type="SFLD" id="SFLDG01067">
    <property type="entry name" value="SPASM/twitch_domain_containing"/>
    <property type="match status" value="1"/>
</dbReference>
<dbReference type="PROSITE" id="PS50926">
    <property type="entry name" value="TRAM"/>
    <property type="match status" value="1"/>
</dbReference>
<proteinExistence type="predicted"/>
<dbReference type="InterPro" id="IPR002792">
    <property type="entry name" value="TRAM_dom"/>
</dbReference>
<organism evidence="7 8">
    <name type="scientific">Thermoproteota archaeon</name>
    <dbReference type="NCBI Taxonomy" id="2056631"/>
    <lineage>
        <taxon>Archaea</taxon>
        <taxon>Thermoproteota</taxon>
    </lineage>
</organism>
<protein>
    <submittedName>
        <fullName evidence="7">Radical SAM protein</fullName>
    </submittedName>
</protein>
<dbReference type="SFLD" id="SFLDG01110">
    <property type="entry name" value="Uncharacterised_Radical_SAM_Su"/>
    <property type="match status" value="1"/>
</dbReference>
<dbReference type="InterPro" id="IPR006638">
    <property type="entry name" value="Elp3/MiaA/NifB-like_rSAM"/>
</dbReference>
<evidence type="ECO:0000256" key="2">
    <source>
        <dbReference type="ARBA" id="ARBA00022723"/>
    </source>
</evidence>
<dbReference type="PANTHER" id="PTHR11228:SF35">
    <property type="entry name" value="MOLYBDENUM COFACTOR BIOSYNTHESIS PROTEIN A-RELATED"/>
    <property type="match status" value="1"/>
</dbReference>
<keyword evidence="2" id="KW-0479">Metal-binding</keyword>
<dbReference type="CDD" id="cd01335">
    <property type="entry name" value="Radical_SAM"/>
    <property type="match status" value="1"/>
</dbReference>
<evidence type="ECO:0000256" key="4">
    <source>
        <dbReference type="ARBA" id="ARBA00023014"/>
    </source>
</evidence>
<evidence type="ECO:0000313" key="7">
    <source>
        <dbReference type="EMBL" id="RLE50815.1"/>
    </source>
</evidence>
<evidence type="ECO:0000256" key="1">
    <source>
        <dbReference type="ARBA" id="ARBA00022691"/>
    </source>
</evidence>
<dbReference type="InterPro" id="IPR050377">
    <property type="entry name" value="Radical_SAM_PqqE_MftC-like"/>
</dbReference>
<feature type="domain" description="Radical SAM core" evidence="6">
    <location>
        <begin position="21"/>
        <end position="259"/>
    </location>
</feature>
<dbReference type="Pfam" id="PF04055">
    <property type="entry name" value="Radical_SAM"/>
    <property type="match status" value="1"/>
</dbReference>
<dbReference type="SUPFAM" id="SSF102114">
    <property type="entry name" value="Radical SAM enzymes"/>
    <property type="match status" value="1"/>
</dbReference>
<dbReference type="EMBL" id="QMQX01000154">
    <property type="protein sequence ID" value="RLE50815.1"/>
    <property type="molecule type" value="Genomic_DNA"/>
</dbReference>
<comment type="caution">
    <text evidence="7">The sequence shown here is derived from an EMBL/GenBank/DDBJ whole genome shotgun (WGS) entry which is preliminary data.</text>
</comment>
<dbReference type="PROSITE" id="PS51918">
    <property type="entry name" value="RADICAL_SAM"/>
    <property type="match status" value="1"/>
</dbReference>
<dbReference type="AlphaFoldDB" id="A0A497EU56"/>
<dbReference type="Proteomes" id="UP000272051">
    <property type="component" value="Unassembled WGS sequence"/>
</dbReference>
<sequence>MKTVLRIADEVPLVGAIPFGLIDRGTNVIQVRPVGTCNLSCIFCSTDAGPSSMNRQAEYYIDLDYLLEWFAWISEFKGDVKIEAHIDTVGDPLTYNRLVDLVQGLKTFKNVQVVSLQTHGFLLSEERVEELEEAGLDRINLSIDSLEDDKAKMLAGSRVYDVSRIVEIAKYIIDNTAIDLLISPIWIPSLNDIDIEQIIDFAKEIKAGKKWPPLGIQKYEVHRFGRKPKGIKPMKWYEFYQALRRLEKKHGVKLVLSPRDFNIVPAKPLPKPYKLGERVSVEVIGPGWFRGEYLALTRNKDRVVMVVGAEVPIGSEVKVTIVRNKDNIYVGRID</sequence>
<dbReference type="InterPro" id="IPR058240">
    <property type="entry name" value="rSAM_sf"/>
</dbReference>
<evidence type="ECO:0000259" key="5">
    <source>
        <dbReference type="PROSITE" id="PS50926"/>
    </source>
</evidence>
<keyword evidence="4" id="KW-0411">Iron-sulfur</keyword>
<dbReference type="SFLD" id="SFLDS00029">
    <property type="entry name" value="Radical_SAM"/>
    <property type="match status" value="1"/>
</dbReference>
<accession>A0A497EU56</accession>
<evidence type="ECO:0000259" key="6">
    <source>
        <dbReference type="PROSITE" id="PS51918"/>
    </source>
</evidence>
<gene>
    <name evidence="7" type="ORF">DRJ33_07065</name>
</gene>
<dbReference type="Gene3D" id="3.20.20.70">
    <property type="entry name" value="Aldolase class I"/>
    <property type="match status" value="1"/>
</dbReference>
<dbReference type="InterPro" id="IPR040088">
    <property type="entry name" value="MJ0103-like"/>
</dbReference>